<dbReference type="InterPro" id="IPR027417">
    <property type="entry name" value="P-loop_NTPase"/>
</dbReference>
<dbReference type="Pfam" id="PF01695">
    <property type="entry name" value="IstB_IS21"/>
    <property type="match status" value="1"/>
</dbReference>
<dbReference type="EMBL" id="JENJ01000016">
    <property type="protein sequence ID" value="KGM96974.1"/>
    <property type="molecule type" value="Genomic_DNA"/>
</dbReference>
<reference evidence="2 3" key="1">
    <citation type="submission" date="2014-01" db="EMBL/GenBank/DDBJ databases">
        <title>Plasmidome dynamics in the species complex Clostridium novyi sensu lato converts strains of independent lineages into distinctly different pathogens.</title>
        <authorList>
            <person name="Skarin H."/>
            <person name="Segerman B."/>
        </authorList>
    </citation>
    <scope>NUCLEOTIDE SEQUENCE [LARGE SCALE GENOMIC DNA]</scope>
    <source>
        <strain evidence="2 3">4552</strain>
    </source>
</reference>
<dbReference type="RefSeq" id="WP_039254207.1">
    <property type="nucleotide sequence ID" value="NZ_JENJ01000016.1"/>
</dbReference>
<comment type="caution">
    <text evidence="2">The sequence shown here is derived from an EMBL/GenBank/DDBJ whole genome shotgun (WGS) entry which is preliminary data.</text>
</comment>
<gene>
    <name evidence="2" type="ORF">Z968_05185</name>
</gene>
<dbReference type="PANTHER" id="PTHR30050:SF4">
    <property type="entry name" value="ATP-BINDING PROTEIN RV3427C IN INSERTION SEQUENCE-RELATED"/>
    <property type="match status" value="1"/>
</dbReference>
<proteinExistence type="predicted"/>
<evidence type="ECO:0000259" key="1">
    <source>
        <dbReference type="SMART" id="SM00382"/>
    </source>
</evidence>
<dbReference type="CDD" id="cd00009">
    <property type="entry name" value="AAA"/>
    <property type="match status" value="1"/>
</dbReference>
<feature type="domain" description="AAA+ ATPase" evidence="1">
    <location>
        <begin position="182"/>
        <end position="307"/>
    </location>
</feature>
<dbReference type="GO" id="GO:0005524">
    <property type="term" value="F:ATP binding"/>
    <property type="evidence" value="ECO:0007669"/>
    <property type="project" value="InterPro"/>
</dbReference>
<organism evidence="2 3">
    <name type="scientific">Clostridium novyi A str. 4552</name>
    <dbReference type="NCBI Taxonomy" id="1444289"/>
    <lineage>
        <taxon>Bacteria</taxon>
        <taxon>Bacillati</taxon>
        <taxon>Bacillota</taxon>
        <taxon>Clostridia</taxon>
        <taxon>Eubacteriales</taxon>
        <taxon>Clostridiaceae</taxon>
        <taxon>Clostridium</taxon>
    </lineage>
</organism>
<evidence type="ECO:0000313" key="2">
    <source>
        <dbReference type="EMBL" id="KGM96974.1"/>
    </source>
</evidence>
<dbReference type="InterPro" id="IPR003593">
    <property type="entry name" value="AAA+_ATPase"/>
</dbReference>
<dbReference type="GO" id="GO:0006260">
    <property type="term" value="P:DNA replication"/>
    <property type="evidence" value="ECO:0007669"/>
    <property type="project" value="TreeGrafter"/>
</dbReference>
<dbReference type="OrthoDB" id="9776217at2"/>
<dbReference type="SMART" id="SM00382">
    <property type="entry name" value="AAA"/>
    <property type="match status" value="1"/>
</dbReference>
<protein>
    <submittedName>
        <fullName evidence="2">DNA replication protein DnaC</fullName>
    </submittedName>
</protein>
<dbReference type="InterPro" id="IPR002611">
    <property type="entry name" value="IstB_ATP-bd"/>
</dbReference>
<dbReference type="SUPFAM" id="SSF52540">
    <property type="entry name" value="P-loop containing nucleoside triphosphate hydrolases"/>
    <property type="match status" value="1"/>
</dbReference>
<dbReference type="Proteomes" id="UP000030012">
    <property type="component" value="Unassembled WGS sequence"/>
</dbReference>
<sequence>MIRGYQHKILKMYEKIREDEKHNLKNRKEEVYSKFPEIEEIEKEINKLCVKLSISAFKPIQNRDEYLKALREKITDLRMKKTELLVSNGYDMDYLKTKYQCSKCKDTGFIGPTKCECYKPKLIKLYYENSELSQLLRTNNFRNFKYDYYPSTRNNDNPKSPRKNMEEIIKTIMYFIETFNNGKDNLLFYGNSGTGKTFLTHCIAKELLDRGNLVIYRTAEDLIKNLREIRLENNNELEDLLINCDLLIIDDLGTEQITNFTKTELFNLLNKRLLKNRKMVISTNYTLELLLKTYSERITSRLFGNFTLCKFYGEDIRVKINLSKMKSQNL</sequence>
<dbReference type="Gene3D" id="3.40.50.300">
    <property type="entry name" value="P-loop containing nucleotide triphosphate hydrolases"/>
    <property type="match status" value="1"/>
</dbReference>
<dbReference type="AlphaFoldDB" id="A0A0A0I6C2"/>
<dbReference type="NCBIfam" id="NF005304">
    <property type="entry name" value="PRK06835.1"/>
    <property type="match status" value="1"/>
</dbReference>
<accession>A0A0A0I6C2</accession>
<evidence type="ECO:0000313" key="3">
    <source>
        <dbReference type="Proteomes" id="UP000030012"/>
    </source>
</evidence>
<dbReference type="PANTHER" id="PTHR30050">
    <property type="entry name" value="CHROMOSOMAL REPLICATION INITIATOR PROTEIN DNAA"/>
    <property type="match status" value="1"/>
</dbReference>
<name>A0A0A0I6C2_CLONO</name>